<gene>
    <name evidence="1" type="ORF">GB881_07025</name>
</gene>
<dbReference type="AlphaFoldDB" id="A0A6N7EI83"/>
<name>A0A6N7EI83_9MICO</name>
<evidence type="ECO:0000313" key="2">
    <source>
        <dbReference type="Proteomes" id="UP000437709"/>
    </source>
</evidence>
<organism evidence="1 2">
    <name type="scientific">Georgenia subflava</name>
    <dbReference type="NCBI Taxonomy" id="1622177"/>
    <lineage>
        <taxon>Bacteria</taxon>
        <taxon>Bacillati</taxon>
        <taxon>Actinomycetota</taxon>
        <taxon>Actinomycetes</taxon>
        <taxon>Micrococcales</taxon>
        <taxon>Bogoriellaceae</taxon>
        <taxon>Georgenia</taxon>
    </lineage>
</organism>
<accession>A0A6N7EI83</accession>
<protein>
    <submittedName>
        <fullName evidence="1">Uncharacterized protein</fullName>
    </submittedName>
</protein>
<dbReference type="Proteomes" id="UP000437709">
    <property type="component" value="Unassembled WGS sequence"/>
</dbReference>
<proteinExistence type="predicted"/>
<sequence length="59" mass="6315">MDLMVDVEDTFDNFGPLCDSRAAVDIPGWQAGPNPRTTETHEAGATALKRMGIGSEPQP</sequence>
<reference evidence="1 2" key="1">
    <citation type="submission" date="2019-10" db="EMBL/GenBank/DDBJ databases">
        <title>Georgenia wutianyii sp. nov. and Georgenia yuyongxinii sp. nov. isolated from plateau pika (Ochotona curzoniae) in the Qinghai-Tibet plateau of China.</title>
        <authorList>
            <person name="Tian Z."/>
        </authorList>
    </citation>
    <scope>NUCLEOTIDE SEQUENCE [LARGE SCALE GENOMIC DNA]</scope>
    <source>
        <strain evidence="1 2">JCM 19765</strain>
    </source>
</reference>
<keyword evidence="2" id="KW-1185">Reference proteome</keyword>
<dbReference type="EMBL" id="WHPC01000019">
    <property type="protein sequence ID" value="MPV36813.1"/>
    <property type="molecule type" value="Genomic_DNA"/>
</dbReference>
<dbReference type="RefSeq" id="WP_152194504.1">
    <property type="nucleotide sequence ID" value="NZ_VUKD01000002.1"/>
</dbReference>
<comment type="caution">
    <text evidence="1">The sequence shown here is derived from an EMBL/GenBank/DDBJ whole genome shotgun (WGS) entry which is preliminary data.</text>
</comment>
<evidence type="ECO:0000313" key="1">
    <source>
        <dbReference type="EMBL" id="MPV36813.1"/>
    </source>
</evidence>